<dbReference type="EMBL" id="GADI01005756">
    <property type="protein sequence ID" value="JAA68052.1"/>
    <property type="molecule type" value="mRNA"/>
</dbReference>
<evidence type="ECO:0000313" key="1">
    <source>
        <dbReference type="EMBL" id="JAA68052.1"/>
    </source>
</evidence>
<organism evidence="1">
    <name type="scientific">Ixodes ricinus</name>
    <name type="common">Common tick</name>
    <name type="synonym">Acarus ricinus</name>
    <dbReference type="NCBI Taxonomy" id="34613"/>
    <lineage>
        <taxon>Eukaryota</taxon>
        <taxon>Metazoa</taxon>
        <taxon>Ecdysozoa</taxon>
        <taxon>Arthropoda</taxon>
        <taxon>Chelicerata</taxon>
        <taxon>Arachnida</taxon>
        <taxon>Acari</taxon>
        <taxon>Parasitiformes</taxon>
        <taxon>Ixodida</taxon>
        <taxon>Ixodoidea</taxon>
        <taxon>Ixodidae</taxon>
        <taxon>Ixodinae</taxon>
        <taxon>Ixodes</taxon>
    </lineage>
</organism>
<accession>A0A0K8RA63</accession>
<protein>
    <submittedName>
        <fullName evidence="1">Putative outcast ele5 orf2-h 1e-60-j 4</fullName>
    </submittedName>
</protein>
<name>A0A0K8RA63_IXORI</name>
<proteinExistence type="evidence at transcript level"/>
<sequence>MVLKRNLKHASSDVKLTAYKTFILPILVYASVVWDPFTGTNINVLENVQRKSLRFIHTKFQRKYPVSELYALSGVNLLKHRRMFTRIKFLFDLLNNRFKINISKYISPAPQNYTQCEVIIAKTLKEFNCRINAFKYSFFPKVLFTTGAPCQAI</sequence>
<reference evidence="1" key="1">
    <citation type="submission" date="2012-12" db="EMBL/GenBank/DDBJ databases">
        <title>Identification and characterization of a phenylalanine ammonia-lyase gene family in Isatis indigotica Fort.</title>
        <authorList>
            <person name="Liu Q."/>
            <person name="Chen J."/>
            <person name="Zhou X."/>
            <person name="Di P."/>
            <person name="Xiao Y."/>
            <person name="Xuan H."/>
            <person name="Zhang L."/>
            <person name="Chen W."/>
        </authorList>
    </citation>
    <scope>NUCLEOTIDE SEQUENCE</scope>
    <source>
        <tissue evidence="1">Salivary gland</tissue>
    </source>
</reference>
<dbReference type="AlphaFoldDB" id="A0A0K8RA63"/>